<evidence type="ECO:0000256" key="6">
    <source>
        <dbReference type="PROSITE-ProRule" id="PRU00169"/>
    </source>
</evidence>
<reference evidence="10" key="1">
    <citation type="submission" date="2016-10" db="EMBL/GenBank/DDBJ databases">
        <authorList>
            <person name="Varghese N."/>
            <person name="Submissions S."/>
        </authorList>
    </citation>
    <scope>NUCLEOTIDE SEQUENCE [LARGE SCALE GENOMIC DNA]</scope>
    <source>
        <strain evidence="10">930I</strain>
    </source>
</reference>
<dbReference type="PANTHER" id="PTHR48111:SF1">
    <property type="entry name" value="TWO-COMPONENT RESPONSE REGULATOR ORR33"/>
    <property type="match status" value="1"/>
</dbReference>
<dbReference type="GO" id="GO:0000156">
    <property type="term" value="F:phosphorelay response regulator activity"/>
    <property type="evidence" value="ECO:0007669"/>
    <property type="project" value="TreeGrafter"/>
</dbReference>
<evidence type="ECO:0000256" key="4">
    <source>
        <dbReference type="ARBA" id="ARBA00023125"/>
    </source>
</evidence>
<dbReference type="PROSITE" id="PS50110">
    <property type="entry name" value="RESPONSE_REGULATORY"/>
    <property type="match status" value="1"/>
</dbReference>
<evidence type="ECO:0000256" key="7">
    <source>
        <dbReference type="SAM" id="MobiDB-lite"/>
    </source>
</evidence>
<feature type="region of interest" description="Disordered" evidence="7">
    <location>
        <begin position="157"/>
        <end position="195"/>
    </location>
</feature>
<evidence type="ECO:0000256" key="5">
    <source>
        <dbReference type="ARBA" id="ARBA00023163"/>
    </source>
</evidence>
<keyword evidence="2" id="KW-0902">Two-component regulatory system</keyword>
<dbReference type="RefSeq" id="WP_092615910.1">
    <property type="nucleotide sequence ID" value="NZ_FNCV01000002.1"/>
</dbReference>
<dbReference type="Proteomes" id="UP000217076">
    <property type="component" value="Unassembled WGS sequence"/>
</dbReference>
<dbReference type="STRING" id="83401.SAMN05421742_102239"/>
<dbReference type="Pfam" id="PF00072">
    <property type="entry name" value="Response_reg"/>
    <property type="match status" value="1"/>
</dbReference>
<dbReference type="AlphaFoldDB" id="A0A1G7WL53"/>
<dbReference type="InterPro" id="IPR039420">
    <property type="entry name" value="WalR-like"/>
</dbReference>
<dbReference type="SMART" id="SM00448">
    <property type="entry name" value="REC"/>
    <property type="match status" value="1"/>
</dbReference>
<dbReference type="GO" id="GO:0032993">
    <property type="term" value="C:protein-DNA complex"/>
    <property type="evidence" value="ECO:0007669"/>
    <property type="project" value="TreeGrafter"/>
</dbReference>
<protein>
    <submittedName>
        <fullName evidence="9">Response regulator receiver domain-containing protein</fullName>
    </submittedName>
</protein>
<keyword evidence="5" id="KW-0804">Transcription</keyword>
<dbReference type="EMBL" id="FNCV01000002">
    <property type="protein sequence ID" value="SDG72599.1"/>
    <property type="molecule type" value="Genomic_DNA"/>
</dbReference>
<proteinExistence type="predicted"/>
<dbReference type="InterPro" id="IPR001789">
    <property type="entry name" value="Sig_transdc_resp-reg_receiver"/>
</dbReference>
<gene>
    <name evidence="9" type="ORF">SAMN05421742_102239</name>
</gene>
<evidence type="ECO:0000256" key="3">
    <source>
        <dbReference type="ARBA" id="ARBA00023015"/>
    </source>
</evidence>
<dbReference type="GO" id="GO:0000976">
    <property type="term" value="F:transcription cis-regulatory region binding"/>
    <property type="evidence" value="ECO:0007669"/>
    <property type="project" value="TreeGrafter"/>
</dbReference>
<feature type="modified residue" description="4-aspartylphosphate" evidence="6">
    <location>
        <position position="60"/>
    </location>
</feature>
<accession>A0A1G7WL53</accession>
<dbReference type="SUPFAM" id="SSF52172">
    <property type="entry name" value="CheY-like"/>
    <property type="match status" value="1"/>
</dbReference>
<keyword evidence="4" id="KW-0238">DNA-binding</keyword>
<dbReference type="Gene3D" id="3.40.50.2300">
    <property type="match status" value="1"/>
</dbReference>
<evidence type="ECO:0000259" key="8">
    <source>
        <dbReference type="PROSITE" id="PS50110"/>
    </source>
</evidence>
<name>A0A1G7WL53_9PROT</name>
<dbReference type="OrthoDB" id="9786548at2"/>
<feature type="domain" description="Response regulatory" evidence="8">
    <location>
        <begin position="10"/>
        <end position="129"/>
    </location>
</feature>
<organism evidence="9 10">
    <name type="scientific">Roseospirillum parvum</name>
    <dbReference type="NCBI Taxonomy" id="83401"/>
    <lineage>
        <taxon>Bacteria</taxon>
        <taxon>Pseudomonadati</taxon>
        <taxon>Pseudomonadota</taxon>
        <taxon>Alphaproteobacteria</taxon>
        <taxon>Rhodospirillales</taxon>
        <taxon>Rhodospirillaceae</taxon>
        <taxon>Roseospirillum</taxon>
    </lineage>
</organism>
<evidence type="ECO:0000256" key="2">
    <source>
        <dbReference type="ARBA" id="ARBA00023012"/>
    </source>
</evidence>
<evidence type="ECO:0000313" key="9">
    <source>
        <dbReference type="EMBL" id="SDG72599.1"/>
    </source>
</evidence>
<sequence>MTGYNLERLNFLIVDDNKHMRALVKTILHALGARNVHEAADGADAFKELRHFPADLIICDWNMSPLDGLDFVRLVRTGKDSPNPFVPIIMLTGHTEMHRVLEARDAGVHEFLAKPISAKGLFSRIRSIIERPRPFIRTSSYFGPDRRRRQLEWKGPERRKIDVEQIPQLGAKDKVTDDEADGGLSQEEVEALLNG</sequence>
<dbReference type="GO" id="GO:0005829">
    <property type="term" value="C:cytosol"/>
    <property type="evidence" value="ECO:0007669"/>
    <property type="project" value="TreeGrafter"/>
</dbReference>
<keyword evidence="1 6" id="KW-0597">Phosphoprotein</keyword>
<evidence type="ECO:0000313" key="10">
    <source>
        <dbReference type="Proteomes" id="UP000217076"/>
    </source>
</evidence>
<evidence type="ECO:0000256" key="1">
    <source>
        <dbReference type="ARBA" id="ARBA00022553"/>
    </source>
</evidence>
<dbReference type="InterPro" id="IPR011006">
    <property type="entry name" value="CheY-like_superfamily"/>
</dbReference>
<keyword evidence="3" id="KW-0805">Transcription regulation</keyword>
<keyword evidence="10" id="KW-1185">Reference proteome</keyword>
<dbReference type="GO" id="GO:0006355">
    <property type="term" value="P:regulation of DNA-templated transcription"/>
    <property type="evidence" value="ECO:0007669"/>
    <property type="project" value="TreeGrafter"/>
</dbReference>
<dbReference type="PANTHER" id="PTHR48111">
    <property type="entry name" value="REGULATOR OF RPOS"/>
    <property type="match status" value="1"/>
</dbReference>